<proteinExistence type="predicted"/>
<dbReference type="InParanoid" id="A0A409Y019"/>
<gene>
    <name evidence="3" type="ORF">CVT26_004979</name>
</gene>
<dbReference type="InterPro" id="IPR045340">
    <property type="entry name" value="DUF6533"/>
</dbReference>
<feature type="transmembrane region" description="Helical" evidence="1">
    <location>
        <begin position="239"/>
        <end position="257"/>
    </location>
</feature>
<keyword evidence="1" id="KW-1133">Transmembrane helix</keyword>
<protein>
    <recommendedName>
        <fullName evidence="2">DUF6533 domain-containing protein</fullName>
    </recommendedName>
</protein>
<reference evidence="3 4" key="1">
    <citation type="journal article" date="2018" name="Evol. Lett.">
        <title>Horizontal gene cluster transfer increased hallucinogenic mushroom diversity.</title>
        <authorList>
            <person name="Reynolds H.T."/>
            <person name="Vijayakumar V."/>
            <person name="Gluck-Thaler E."/>
            <person name="Korotkin H.B."/>
            <person name="Matheny P.B."/>
            <person name="Slot J.C."/>
        </authorList>
    </citation>
    <scope>NUCLEOTIDE SEQUENCE [LARGE SCALE GENOMIC DNA]</scope>
    <source>
        <strain evidence="3 4">SRW20</strain>
    </source>
</reference>
<evidence type="ECO:0000259" key="2">
    <source>
        <dbReference type="Pfam" id="PF20151"/>
    </source>
</evidence>
<dbReference type="OrthoDB" id="2679643at2759"/>
<comment type="caution">
    <text evidence="3">The sequence shown here is derived from an EMBL/GenBank/DDBJ whole genome shotgun (WGS) entry which is preliminary data.</text>
</comment>
<dbReference type="Proteomes" id="UP000284706">
    <property type="component" value="Unassembled WGS sequence"/>
</dbReference>
<dbReference type="Pfam" id="PF20151">
    <property type="entry name" value="DUF6533"/>
    <property type="match status" value="1"/>
</dbReference>
<evidence type="ECO:0000313" key="4">
    <source>
        <dbReference type="Proteomes" id="UP000284706"/>
    </source>
</evidence>
<evidence type="ECO:0000256" key="1">
    <source>
        <dbReference type="SAM" id="Phobius"/>
    </source>
</evidence>
<organism evidence="3 4">
    <name type="scientific">Gymnopilus dilepis</name>
    <dbReference type="NCBI Taxonomy" id="231916"/>
    <lineage>
        <taxon>Eukaryota</taxon>
        <taxon>Fungi</taxon>
        <taxon>Dikarya</taxon>
        <taxon>Basidiomycota</taxon>
        <taxon>Agaricomycotina</taxon>
        <taxon>Agaricomycetes</taxon>
        <taxon>Agaricomycetidae</taxon>
        <taxon>Agaricales</taxon>
        <taxon>Agaricineae</taxon>
        <taxon>Hymenogastraceae</taxon>
        <taxon>Gymnopilus</taxon>
    </lineage>
</organism>
<sequence length="402" mass="46139">MSISNAHEIAAILAEIESFAGALAARRVTWALFSLMDLINFSNTVYEYFITLEEERQYFWKGPFSMSRALFFFVSDEASIDGSPRQLIGSFQNRYFPLLALILHSRQPEQRPVDPPSNCRCCLMSLAYSVYRASILITRHWFLFPGSRPVQFALLFGFLVSAVFSLVFLFLSGSRLQVIKIGGDDGCHADRPPGFWHFYLPSLLLHTELYALTFFQAITNPHFAKRVQLRRRLLADGGIFYLVVFVSVVFTSVGSLLRKYPLVNIPAIFSPYVYSRHYYLSRMSSTILKLQIYRVVLATNSIATTRIMFGLRSFICASEDDLPWLNTTPLFEFMTSKESPPPRDFEIGSWKMGQTSPGVRASKRVFSVLEDDEESPYDLYQEYWKTADRESPGQSKREIYEV</sequence>
<evidence type="ECO:0000313" key="3">
    <source>
        <dbReference type="EMBL" id="PPQ96377.1"/>
    </source>
</evidence>
<feature type="transmembrane region" description="Helical" evidence="1">
    <location>
        <begin position="152"/>
        <end position="171"/>
    </location>
</feature>
<keyword evidence="4" id="KW-1185">Reference proteome</keyword>
<name>A0A409Y019_9AGAR</name>
<keyword evidence="1" id="KW-0812">Transmembrane</keyword>
<keyword evidence="1" id="KW-0472">Membrane</keyword>
<feature type="domain" description="DUF6533" evidence="2">
    <location>
        <begin position="44"/>
        <end position="73"/>
    </location>
</feature>
<accession>A0A409Y019</accession>
<dbReference type="EMBL" id="NHYE01001376">
    <property type="protein sequence ID" value="PPQ96377.1"/>
    <property type="molecule type" value="Genomic_DNA"/>
</dbReference>
<dbReference type="AlphaFoldDB" id="A0A409Y019"/>